<dbReference type="Proteomes" id="UP000634004">
    <property type="component" value="Unassembled WGS sequence"/>
</dbReference>
<keyword evidence="1" id="KW-0489">Methyltransferase</keyword>
<reference evidence="5" key="2">
    <citation type="submission" date="2020-09" db="EMBL/GenBank/DDBJ databases">
        <authorList>
            <person name="Sun Q."/>
            <person name="Kim S."/>
        </authorList>
    </citation>
    <scope>NUCLEOTIDE SEQUENCE</scope>
    <source>
        <strain evidence="5">KCTC 32513</strain>
    </source>
</reference>
<dbReference type="RefSeq" id="WP_189499083.1">
    <property type="nucleotide sequence ID" value="NZ_BMZH01000012.1"/>
</dbReference>
<dbReference type="SUPFAM" id="SSF75217">
    <property type="entry name" value="alpha/beta knot"/>
    <property type="match status" value="1"/>
</dbReference>
<reference evidence="5" key="1">
    <citation type="journal article" date="2014" name="Int. J. Syst. Evol. Microbiol.">
        <title>Complete genome sequence of Corynebacterium casei LMG S-19264T (=DSM 44701T), isolated from a smear-ripened cheese.</title>
        <authorList>
            <consortium name="US DOE Joint Genome Institute (JGI-PGF)"/>
            <person name="Walter F."/>
            <person name="Albersmeier A."/>
            <person name="Kalinowski J."/>
            <person name="Ruckert C."/>
        </authorList>
    </citation>
    <scope>NUCLEOTIDE SEQUENCE</scope>
    <source>
        <strain evidence="5">KCTC 32513</strain>
    </source>
</reference>
<dbReference type="InterPro" id="IPR029026">
    <property type="entry name" value="tRNA_m1G_MTases_N"/>
</dbReference>
<organism evidence="5 6">
    <name type="scientific">Algimonas arctica</name>
    <dbReference type="NCBI Taxonomy" id="1479486"/>
    <lineage>
        <taxon>Bacteria</taxon>
        <taxon>Pseudomonadati</taxon>
        <taxon>Pseudomonadota</taxon>
        <taxon>Alphaproteobacteria</taxon>
        <taxon>Maricaulales</taxon>
        <taxon>Robiginitomaculaceae</taxon>
        <taxon>Algimonas</taxon>
    </lineage>
</organism>
<dbReference type="GO" id="GO:0005829">
    <property type="term" value="C:cytosol"/>
    <property type="evidence" value="ECO:0007669"/>
    <property type="project" value="TreeGrafter"/>
</dbReference>
<dbReference type="SMART" id="SM00967">
    <property type="entry name" value="SpoU_sub_bind"/>
    <property type="match status" value="1"/>
</dbReference>
<dbReference type="AlphaFoldDB" id="A0A8J3CS89"/>
<dbReference type="CDD" id="cd18103">
    <property type="entry name" value="SpoU-like_RlmB"/>
    <property type="match status" value="1"/>
</dbReference>
<dbReference type="GO" id="GO:0032259">
    <property type="term" value="P:methylation"/>
    <property type="evidence" value="ECO:0007669"/>
    <property type="project" value="UniProtKB-KW"/>
</dbReference>
<keyword evidence="2" id="KW-0808">Transferase</keyword>
<protein>
    <submittedName>
        <fullName evidence="5">23S rRNA (Guanosine(2251)-2'-O)-methyltransferase RlmB</fullName>
    </submittedName>
</protein>
<feature type="compositionally biased region" description="Basic and acidic residues" evidence="3">
    <location>
        <begin position="1"/>
        <end position="10"/>
    </location>
</feature>
<evidence type="ECO:0000256" key="1">
    <source>
        <dbReference type="ARBA" id="ARBA00022603"/>
    </source>
</evidence>
<dbReference type="PANTHER" id="PTHR46429:SF1">
    <property type="entry name" value="23S RRNA (GUANOSINE-2'-O-)-METHYLTRANSFERASE RLMB"/>
    <property type="match status" value="1"/>
</dbReference>
<dbReference type="SUPFAM" id="SSF55315">
    <property type="entry name" value="L30e-like"/>
    <property type="match status" value="1"/>
</dbReference>
<comment type="caution">
    <text evidence="5">The sequence shown here is derived from an EMBL/GenBank/DDBJ whole genome shotgun (WGS) entry which is preliminary data.</text>
</comment>
<evidence type="ECO:0000256" key="2">
    <source>
        <dbReference type="ARBA" id="ARBA00022679"/>
    </source>
</evidence>
<dbReference type="Gene3D" id="3.40.1280.10">
    <property type="match status" value="1"/>
</dbReference>
<dbReference type="InterPro" id="IPR004441">
    <property type="entry name" value="rRNA_MeTrfase_TrmH"/>
</dbReference>
<sequence>MDDGPRKNENAGRSGGKRGRGGSSETRTSSRKGGKSAPQSSEHRSKGMIPGASKDTPKKSYGGRSHGATSTPRQPSRDSKYAKYKGSNRTGGNSAPPNPWIWGWHAVQAVIDNPRRTIHQIMVTEQAAERLGLSEGRADLKIVAMAYIDKALPRGAAHQGVAVKAAPLQWPHLSQLADDADDDAIILVLDQITDPHNVGAMMRLCSAFGVTALVMQSRKAPPLAGATAKVAVGCLESVPVCLETNIAQTLKSLQTFGYQVVGLAGETETTVSEALAGEGRYAIVMGAEGSGLRELVAKNCDVLARIPMRSNPIAGEAESLNVATAAGIALYEIRR</sequence>
<accession>A0A8J3CS89</accession>
<evidence type="ECO:0000259" key="4">
    <source>
        <dbReference type="SMART" id="SM00967"/>
    </source>
</evidence>
<dbReference type="InterPro" id="IPR029028">
    <property type="entry name" value="Alpha/beta_knot_MTases"/>
</dbReference>
<dbReference type="InterPro" id="IPR029064">
    <property type="entry name" value="Ribosomal_eL30-like_sf"/>
</dbReference>
<gene>
    <name evidence="5" type="ORF">GCM10009069_25670</name>
</gene>
<evidence type="ECO:0000313" key="5">
    <source>
        <dbReference type="EMBL" id="GHB01648.1"/>
    </source>
</evidence>
<dbReference type="Pfam" id="PF00588">
    <property type="entry name" value="SpoU_methylase"/>
    <property type="match status" value="1"/>
</dbReference>
<dbReference type="EMBL" id="BMZH01000012">
    <property type="protein sequence ID" value="GHB01648.1"/>
    <property type="molecule type" value="Genomic_DNA"/>
</dbReference>
<evidence type="ECO:0000313" key="6">
    <source>
        <dbReference type="Proteomes" id="UP000634004"/>
    </source>
</evidence>
<dbReference type="Gene3D" id="3.30.1330.30">
    <property type="match status" value="1"/>
</dbReference>
<dbReference type="PANTHER" id="PTHR46429">
    <property type="entry name" value="23S RRNA (GUANOSINE-2'-O-)-METHYLTRANSFERASE RLMB"/>
    <property type="match status" value="1"/>
</dbReference>
<proteinExistence type="predicted"/>
<dbReference type="InterPro" id="IPR001537">
    <property type="entry name" value="SpoU_MeTrfase"/>
</dbReference>
<name>A0A8J3CS89_9PROT</name>
<dbReference type="GO" id="GO:0006396">
    <property type="term" value="P:RNA processing"/>
    <property type="evidence" value="ECO:0007669"/>
    <property type="project" value="InterPro"/>
</dbReference>
<dbReference type="Pfam" id="PF08032">
    <property type="entry name" value="SpoU_sub_bind"/>
    <property type="match status" value="1"/>
</dbReference>
<feature type="region of interest" description="Disordered" evidence="3">
    <location>
        <begin position="1"/>
        <end position="99"/>
    </location>
</feature>
<keyword evidence="6" id="KW-1185">Reference proteome</keyword>
<dbReference type="GO" id="GO:0003723">
    <property type="term" value="F:RNA binding"/>
    <property type="evidence" value="ECO:0007669"/>
    <property type="project" value="InterPro"/>
</dbReference>
<feature type="domain" description="RNA 2-O ribose methyltransferase substrate binding" evidence="4">
    <location>
        <begin position="100"/>
        <end position="171"/>
    </location>
</feature>
<dbReference type="GO" id="GO:0008173">
    <property type="term" value="F:RNA methyltransferase activity"/>
    <property type="evidence" value="ECO:0007669"/>
    <property type="project" value="InterPro"/>
</dbReference>
<evidence type="ECO:0000256" key="3">
    <source>
        <dbReference type="SAM" id="MobiDB-lite"/>
    </source>
</evidence>
<dbReference type="InterPro" id="IPR013123">
    <property type="entry name" value="SpoU_subst-bd"/>
</dbReference>